<evidence type="ECO:0000256" key="1">
    <source>
        <dbReference type="SAM" id="MobiDB-lite"/>
    </source>
</evidence>
<dbReference type="EMBL" id="JALBWM010000114">
    <property type="protein sequence ID" value="MCO1336218.1"/>
    <property type="molecule type" value="Genomic_DNA"/>
</dbReference>
<dbReference type="RefSeq" id="WP_252471732.1">
    <property type="nucleotide sequence ID" value="NZ_JALBWM010000114.1"/>
</dbReference>
<evidence type="ECO:0000313" key="3">
    <source>
        <dbReference type="Proteomes" id="UP001139028"/>
    </source>
</evidence>
<reference evidence="2" key="1">
    <citation type="journal article" date="2022" name="Arch. Microbiol.">
        <title>Microbulbifer okhotskensis sp. nov., isolated from a deep bottom sediment of the Okhotsk Sea.</title>
        <authorList>
            <person name="Romanenko L."/>
            <person name="Kurilenko V."/>
            <person name="Otstavnykh N."/>
            <person name="Velansky P."/>
            <person name="Isaeva M."/>
            <person name="Mikhailov V."/>
        </authorList>
    </citation>
    <scope>NUCLEOTIDE SEQUENCE</scope>
    <source>
        <strain evidence="2">OS29</strain>
    </source>
</reference>
<sequence>MDKQVEKTVDSEQGKALVAGSSAGLHPKNPDPNIVLTKKEIFDQALGIAYQNGGCVDDWVGSIKNAISSVNAD</sequence>
<feature type="region of interest" description="Disordered" evidence="1">
    <location>
        <begin position="1"/>
        <end position="30"/>
    </location>
</feature>
<feature type="compositionally biased region" description="Basic and acidic residues" evidence="1">
    <location>
        <begin position="1"/>
        <end position="13"/>
    </location>
</feature>
<dbReference type="AlphaFoldDB" id="A0A9X2EUP0"/>
<name>A0A9X2EUP0_9GAMM</name>
<protein>
    <submittedName>
        <fullName evidence="2">Uncharacterized protein</fullName>
    </submittedName>
</protein>
<proteinExistence type="predicted"/>
<comment type="caution">
    <text evidence="2">The sequence shown here is derived from an EMBL/GenBank/DDBJ whole genome shotgun (WGS) entry which is preliminary data.</text>
</comment>
<gene>
    <name evidence="2" type="ORF">MO867_17955</name>
</gene>
<dbReference type="Proteomes" id="UP001139028">
    <property type="component" value="Unassembled WGS sequence"/>
</dbReference>
<keyword evidence="3" id="KW-1185">Reference proteome</keyword>
<accession>A0A9X2EUP0</accession>
<organism evidence="2 3">
    <name type="scientific">Microbulbifer okhotskensis</name>
    <dbReference type="NCBI Taxonomy" id="2926617"/>
    <lineage>
        <taxon>Bacteria</taxon>
        <taxon>Pseudomonadati</taxon>
        <taxon>Pseudomonadota</taxon>
        <taxon>Gammaproteobacteria</taxon>
        <taxon>Cellvibrionales</taxon>
        <taxon>Microbulbiferaceae</taxon>
        <taxon>Microbulbifer</taxon>
    </lineage>
</organism>
<evidence type="ECO:0000313" key="2">
    <source>
        <dbReference type="EMBL" id="MCO1336218.1"/>
    </source>
</evidence>